<dbReference type="Proteomes" id="UP000237000">
    <property type="component" value="Unassembled WGS sequence"/>
</dbReference>
<feature type="region of interest" description="Disordered" evidence="1">
    <location>
        <begin position="1"/>
        <end position="92"/>
    </location>
</feature>
<sequence>MEITLSVIVGSNSSKTPSMRPEDMLQEPKESPATRGKPLATRGHVTRPEEKPCNPRLCRNTRGEVLRPEVASQEPRGSLAIPSRAARPEVLA</sequence>
<reference evidence="3" key="1">
    <citation type="submission" date="2016-06" db="EMBL/GenBank/DDBJ databases">
        <title>Parallel loss of symbiosis genes in relatives of nitrogen-fixing non-legume Parasponia.</title>
        <authorList>
            <person name="Van Velzen R."/>
            <person name="Holmer R."/>
            <person name="Bu F."/>
            <person name="Rutten L."/>
            <person name="Van Zeijl A."/>
            <person name="Liu W."/>
            <person name="Santuari L."/>
            <person name="Cao Q."/>
            <person name="Sharma T."/>
            <person name="Shen D."/>
            <person name="Roswanjaya Y."/>
            <person name="Wardhani T."/>
            <person name="Kalhor M.S."/>
            <person name="Jansen J."/>
            <person name="Van den Hoogen J."/>
            <person name="Gungor B."/>
            <person name="Hartog M."/>
            <person name="Hontelez J."/>
            <person name="Verver J."/>
            <person name="Yang W.-C."/>
            <person name="Schijlen E."/>
            <person name="Repin R."/>
            <person name="Schilthuizen M."/>
            <person name="Schranz E."/>
            <person name="Heidstra R."/>
            <person name="Miyata K."/>
            <person name="Fedorova E."/>
            <person name="Kohlen W."/>
            <person name="Bisseling T."/>
            <person name="Smit S."/>
            <person name="Geurts R."/>
        </authorList>
    </citation>
    <scope>NUCLEOTIDE SEQUENCE [LARGE SCALE GENOMIC DNA]</scope>
    <source>
        <strain evidence="3">cv. RG33-2</strain>
    </source>
</reference>
<evidence type="ECO:0000313" key="3">
    <source>
        <dbReference type="Proteomes" id="UP000237000"/>
    </source>
</evidence>
<comment type="caution">
    <text evidence="2">The sequence shown here is derived from an EMBL/GenBank/DDBJ whole genome shotgun (WGS) entry which is preliminary data.</text>
</comment>
<evidence type="ECO:0000313" key="2">
    <source>
        <dbReference type="EMBL" id="PON58501.1"/>
    </source>
</evidence>
<dbReference type="InParanoid" id="A0A2P5CBU6"/>
<feature type="compositionally biased region" description="Basic and acidic residues" evidence="1">
    <location>
        <begin position="20"/>
        <end position="32"/>
    </location>
</feature>
<organism evidence="2 3">
    <name type="scientific">Trema orientale</name>
    <name type="common">Charcoal tree</name>
    <name type="synonym">Celtis orientalis</name>
    <dbReference type="NCBI Taxonomy" id="63057"/>
    <lineage>
        <taxon>Eukaryota</taxon>
        <taxon>Viridiplantae</taxon>
        <taxon>Streptophyta</taxon>
        <taxon>Embryophyta</taxon>
        <taxon>Tracheophyta</taxon>
        <taxon>Spermatophyta</taxon>
        <taxon>Magnoliopsida</taxon>
        <taxon>eudicotyledons</taxon>
        <taxon>Gunneridae</taxon>
        <taxon>Pentapetalae</taxon>
        <taxon>rosids</taxon>
        <taxon>fabids</taxon>
        <taxon>Rosales</taxon>
        <taxon>Cannabaceae</taxon>
        <taxon>Trema</taxon>
    </lineage>
</organism>
<dbReference type="AlphaFoldDB" id="A0A2P5CBU6"/>
<accession>A0A2P5CBU6</accession>
<protein>
    <submittedName>
        <fullName evidence="2">Uncharacterized protein</fullName>
    </submittedName>
</protein>
<name>A0A2P5CBU6_TREOI</name>
<gene>
    <name evidence="2" type="ORF">TorRG33x02_290990</name>
</gene>
<proteinExistence type="predicted"/>
<evidence type="ECO:0000256" key="1">
    <source>
        <dbReference type="SAM" id="MobiDB-lite"/>
    </source>
</evidence>
<keyword evidence="3" id="KW-1185">Reference proteome</keyword>
<dbReference type="EMBL" id="JXTC01000385">
    <property type="protein sequence ID" value="PON58501.1"/>
    <property type="molecule type" value="Genomic_DNA"/>
</dbReference>